<dbReference type="Proteomes" id="UP000008022">
    <property type="component" value="Unassembled WGS sequence"/>
</dbReference>
<evidence type="ECO:0000313" key="2">
    <source>
        <dbReference type="EnsemblPlants" id="ORUFI05G21620.1"/>
    </source>
</evidence>
<feature type="region of interest" description="Disordered" evidence="1">
    <location>
        <begin position="1"/>
        <end position="58"/>
    </location>
</feature>
<feature type="compositionally biased region" description="Low complexity" evidence="1">
    <location>
        <begin position="27"/>
        <end position="47"/>
    </location>
</feature>
<organism evidence="2 3">
    <name type="scientific">Oryza rufipogon</name>
    <name type="common">Brownbeard rice</name>
    <name type="synonym">Asian wild rice</name>
    <dbReference type="NCBI Taxonomy" id="4529"/>
    <lineage>
        <taxon>Eukaryota</taxon>
        <taxon>Viridiplantae</taxon>
        <taxon>Streptophyta</taxon>
        <taxon>Embryophyta</taxon>
        <taxon>Tracheophyta</taxon>
        <taxon>Spermatophyta</taxon>
        <taxon>Magnoliopsida</taxon>
        <taxon>Liliopsida</taxon>
        <taxon>Poales</taxon>
        <taxon>Poaceae</taxon>
        <taxon>BOP clade</taxon>
        <taxon>Oryzoideae</taxon>
        <taxon>Oryzeae</taxon>
        <taxon>Oryzinae</taxon>
        <taxon>Oryza</taxon>
    </lineage>
</organism>
<dbReference type="Gramene" id="ORUFI05G21620.1">
    <property type="protein sequence ID" value="ORUFI05G21620.1"/>
    <property type="gene ID" value="ORUFI05G21620"/>
</dbReference>
<evidence type="ECO:0000256" key="1">
    <source>
        <dbReference type="SAM" id="MobiDB-lite"/>
    </source>
</evidence>
<name>A0A0E0PP00_ORYRU</name>
<dbReference type="EnsemblPlants" id="ORUFI05G21620.1">
    <property type="protein sequence ID" value="ORUFI05G21620.1"/>
    <property type="gene ID" value="ORUFI05G21620"/>
</dbReference>
<dbReference type="AlphaFoldDB" id="A0A0E0PP00"/>
<keyword evidence="3" id="KW-1185">Reference proteome</keyword>
<protein>
    <submittedName>
        <fullName evidence="2">Uncharacterized protein</fullName>
    </submittedName>
</protein>
<evidence type="ECO:0000313" key="3">
    <source>
        <dbReference type="Proteomes" id="UP000008022"/>
    </source>
</evidence>
<accession>A0A0E0PP00</accession>
<proteinExistence type="predicted"/>
<sequence length="143" mass="15329">MGRVKQDGPLLLGQAHQEKGGNTSFQAPAMGRGRAAAAAAAAAAAGSGREEDEGGAPSSALFLLGSSVWWVLDGVDDGDREPSSRLHRGRLIQWNHTLTWHIYARDLPRKTGGLPQWPLSPPDERKPEAVKKKALKGYLRTAV</sequence>
<reference evidence="2" key="2">
    <citation type="submission" date="2015-06" db="UniProtKB">
        <authorList>
            <consortium name="EnsemblPlants"/>
        </authorList>
    </citation>
    <scope>IDENTIFICATION</scope>
</reference>
<reference evidence="3" key="1">
    <citation type="submission" date="2013-06" db="EMBL/GenBank/DDBJ databases">
        <authorList>
            <person name="Zhao Q."/>
        </authorList>
    </citation>
    <scope>NUCLEOTIDE SEQUENCE</scope>
    <source>
        <strain evidence="3">cv. W1943</strain>
    </source>
</reference>
<dbReference type="HOGENOM" id="CLU_154143_0_0_1"/>